<organism evidence="4 5">
    <name type="scientific">Nocardioides seonyuensis</name>
    <dbReference type="NCBI Taxonomy" id="2518371"/>
    <lineage>
        <taxon>Bacteria</taxon>
        <taxon>Bacillati</taxon>
        <taxon>Actinomycetota</taxon>
        <taxon>Actinomycetes</taxon>
        <taxon>Propionibacteriales</taxon>
        <taxon>Nocardioidaceae</taxon>
        <taxon>Nocardioides</taxon>
    </lineage>
</organism>
<sequence length="344" mass="37407">MSVLDKRTTADLVKLLVFILVTTLATGVLVVTIGNLGFGETRSYRAEFSDATGVVDGDDIRVAGVKVGVVDDIEIVDRTRALVTFSVDKDVQVNGGTFASIRYRNLIGQRYISLTQQVGDLERLPEDGTIPLARTQPALDLTVLFNGFKPLFQALSPDDINQLSYELIQVFQGESGTLEGLLGHTASVTNTLADRDQVLGELIDNLSLVLDHVADRDEQLTRLITSFRTLVSGLKKDRNAILGSLEDVSALSVETASLIDGIREPFVKDIAELRKVAGSVDANKAELDRALQVLPIKLNKIGRTAIYGSFFNFYLCEFQGRVTLPGGRAIPVSYQTGSDRCDLG</sequence>
<name>A0A4P7ICL0_9ACTN</name>
<proteinExistence type="predicted"/>
<evidence type="ECO:0000256" key="1">
    <source>
        <dbReference type="SAM" id="Phobius"/>
    </source>
</evidence>
<dbReference type="Pfam" id="PF02470">
    <property type="entry name" value="MlaD"/>
    <property type="match status" value="1"/>
</dbReference>
<dbReference type="EMBL" id="CP038436">
    <property type="protein sequence ID" value="QBX54848.1"/>
    <property type="molecule type" value="Genomic_DNA"/>
</dbReference>
<dbReference type="AlphaFoldDB" id="A0A4P7ICL0"/>
<keyword evidence="5" id="KW-1185">Reference proteome</keyword>
<dbReference type="PANTHER" id="PTHR33371">
    <property type="entry name" value="INTERMEMBRANE PHOSPHOLIPID TRANSPORT SYSTEM BINDING PROTEIN MLAD-RELATED"/>
    <property type="match status" value="1"/>
</dbReference>
<feature type="domain" description="Mammalian cell entry C-terminal" evidence="3">
    <location>
        <begin position="121"/>
        <end position="326"/>
    </location>
</feature>
<reference evidence="4 5" key="1">
    <citation type="submission" date="2019-03" db="EMBL/GenBank/DDBJ databases">
        <title>Three New Species of Nocardioides, Nocardioides euryhalodurans sp. nov., Nocardioides seonyuensis sp. nov. and Nocardioides eburneoflavus sp. nov. Iolated from Soil.</title>
        <authorList>
            <person name="Roh S.G."/>
            <person name="Lee C."/>
            <person name="Kim M.-K."/>
            <person name="Kim S.B."/>
        </authorList>
    </citation>
    <scope>NUCLEOTIDE SEQUENCE [LARGE SCALE GENOMIC DNA]</scope>
    <source>
        <strain evidence="4 5">MMS17-SY207-3</strain>
    </source>
</reference>
<feature type="domain" description="Mce/MlaD" evidence="2">
    <location>
        <begin position="41"/>
        <end position="116"/>
    </location>
</feature>
<dbReference type="NCBIfam" id="TIGR00996">
    <property type="entry name" value="Mtu_fam_mce"/>
    <property type="match status" value="1"/>
</dbReference>
<evidence type="ECO:0000313" key="5">
    <source>
        <dbReference type="Proteomes" id="UP000294853"/>
    </source>
</evidence>
<evidence type="ECO:0000313" key="4">
    <source>
        <dbReference type="EMBL" id="QBX54848.1"/>
    </source>
</evidence>
<keyword evidence="1" id="KW-1133">Transmembrane helix</keyword>
<evidence type="ECO:0000259" key="3">
    <source>
        <dbReference type="Pfam" id="PF11887"/>
    </source>
</evidence>
<keyword evidence="1" id="KW-0812">Transmembrane</keyword>
<dbReference type="PANTHER" id="PTHR33371:SF17">
    <property type="entry name" value="MCE-FAMILY PROTEIN MCE1B"/>
    <property type="match status" value="1"/>
</dbReference>
<evidence type="ECO:0000259" key="2">
    <source>
        <dbReference type="Pfam" id="PF02470"/>
    </source>
</evidence>
<dbReference type="InterPro" id="IPR005693">
    <property type="entry name" value="Mce"/>
</dbReference>
<dbReference type="Proteomes" id="UP000294853">
    <property type="component" value="Chromosome"/>
</dbReference>
<gene>
    <name evidence="4" type="ORF">EXE58_04785</name>
</gene>
<dbReference type="GO" id="GO:0005576">
    <property type="term" value="C:extracellular region"/>
    <property type="evidence" value="ECO:0007669"/>
    <property type="project" value="TreeGrafter"/>
</dbReference>
<dbReference type="KEGG" id="nsn:EXE58_04785"/>
<accession>A0A4P7ICL0</accession>
<feature type="transmembrane region" description="Helical" evidence="1">
    <location>
        <begin position="12"/>
        <end position="38"/>
    </location>
</feature>
<dbReference type="RefSeq" id="WP_135266817.1">
    <property type="nucleotide sequence ID" value="NZ_CP038436.1"/>
</dbReference>
<dbReference type="InterPro" id="IPR003399">
    <property type="entry name" value="Mce/MlaD"/>
</dbReference>
<dbReference type="OrthoDB" id="338143at2"/>
<keyword evidence="1" id="KW-0472">Membrane</keyword>
<dbReference type="Pfam" id="PF11887">
    <property type="entry name" value="Mce4_CUP1"/>
    <property type="match status" value="1"/>
</dbReference>
<dbReference type="InterPro" id="IPR024516">
    <property type="entry name" value="Mce_C"/>
</dbReference>
<dbReference type="GO" id="GO:0051701">
    <property type="term" value="P:biological process involved in interaction with host"/>
    <property type="evidence" value="ECO:0007669"/>
    <property type="project" value="TreeGrafter"/>
</dbReference>
<dbReference type="InterPro" id="IPR052336">
    <property type="entry name" value="MlaD_Phospholipid_Transporter"/>
</dbReference>
<protein>
    <submittedName>
        <fullName evidence="4">MCE family protein</fullName>
    </submittedName>
</protein>